<sequence length="207" mass="22650">MIRAAVFDFDGTLFDSMPVWDTAGEDFLRSAGISAEKNLGTVLSRMSLDQAAAYLRETYCPAFSAEAVKQGITGVVRDAYAFSVLPKPGVPDFLDALARRGIRMCIATASERPQIEAALRRCGLQHFFAGILTCSDAGYGKDEPVIFREALRLLDSCRRDTLVFEDALHALQTAKADGFFTVAVPDAHEKEREAVLAAADIFLPDFF</sequence>
<dbReference type="InterPro" id="IPR036412">
    <property type="entry name" value="HAD-like_sf"/>
</dbReference>
<dbReference type="CDD" id="cd07505">
    <property type="entry name" value="HAD_BPGM-like"/>
    <property type="match status" value="1"/>
</dbReference>
<organism evidence="1 2">
    <name type="scientific">Candidatus Avitreponema avistercoris</name>
    <dbReference type="NCBI Taxonomy" id="2840705"/>
    <lineage>
        <taxon>Bacteria</taxon>
        <taxon>Pseudomonadati</taxon>
        <taxon>Spirochaetota</taxon>
        <taxon>Spirochaetia</taxon>
        <taxon>Spirochaetales</taxon>
        <taxon>Candidatus Avitreponema</taxon>
    </lineage>
</organism>
<dbReference type="SFLD" id="SFLDS00003">
    <property type="entry name" value="Haloacid_Dehalogenase"/>
    <property type="match status" value="1"/>
</dbReference>
<protein>
    <submittedName>
        <fullName evidence="1">HAD family phosphatase</fullName>
    </submittedName>
</protein>
<dbReference type="InterPro" id="IPR023214">
    <property type="entry name" value="HAD_sf"/>
</dbReference>
<dbReference type="GO" id="GO:0016791">
    <property type="term" value="F:phosphatase activity"/>
    <property type="evidence" value="ECO:0007669"/>
    <property type="project" value="TreeGrafter"/>
</dbReference>
<dbReference type="AlphaFoldDB" id="A0A9D9EUB8"/>
<dbReference type="PANTHER" id="PTHR18901">
    <property type="entry name" value="2-DEOXYGLUCOSE-6-PHOSPHATE PHOSPHATASE 2"/>
    <property type="match status" value="1"/>
</dbReference>
<name>A0A9D9EUB8_9SPIR</name>
<proteinExistence type="predicted"/>
<reference evidence="1" key="1">
    <citation type="submission" date="2020-10" db="EMBL/GenBank/DDBJ databases">
        <authorList>
            <person name="Gilroy R."/>
        </authorList>
    </citation>
    <scope>NUCLEOTIDE SEQUENCE</scope>
    <source>
        <strain evidence="1">B3-4054</strain>
    </source>
</reference>
<dbReference type="PANTHER" id="PTHR18901:SF38">
    <property type="entry name" value="PSEUDOURIDINE-5'-PHOSPHATASE"/>
    <property type="match status" value="1"/>
</dbReference>
<reference evidence="1" key="2">
    <citation type="journal article" date="2021" name="PeerJ">
        <title>Extensive microbial diversity within the chicken gut microbiome revealed by metagenomics and culture.</title>
        <authorList>
            <person name="Gilroy R."/>
            <person name="Ravi A."/>
            <person name="Getino M."/>
            <person name="Pursley I."/>
            <person name="Horton D.L."/>
            <person name="Alikhan N.F."/>
            <person name="Baker D."/>
            <person name="Gharbi K."/>
            <person name="Hall N."/>
            <person name="Watson M."/>
            <person name="Adriaenssens E.M."/>
            <person name="Foster-Nyarko E."/>
            <person name="Jarju S."/>
            <person name="Secka A."/>
            <person name="Antonio M."/>
            <person name="Oren A."/>
            <person name="Chaudhuri R.R."/>
            <person name="La Ragione R."/>
            <person name="Hildebrand F."/>
            <person name="Pallen M.J."/>
        </authorList>
    </citation>
    <scope>NUCLEOTIDE SEQUENCE</scope>
    <source>
        <strain evidence="1">B3-4054</strain>
    </source>
</reference>
<comment type="caution">
    <text evidence="1">The sequence shown here is derived from an EMBL/GenBank/DDBJ whole genome shotgun (WGS) entry which is preliminary data.</text>
</comment>
<dbReference type="PRINTS" id="PR00413">
    <property type="entry name" value="HADHALOGNASE"/>
</dbReference>
<dbReference type="Gene3D" id="1.10.150.240">
    <property type="entry name" value="Putative phosphatase, domain 2"/>
    <property type="match status" value="1"/>
</dbReference>
<dbReference type="InterPro" id="IPR006439">
    <property type="entry name" value="HAD-SF_hydro_IA"/>
</dbReference>
<dbReference type="Pfam" id="PF00702">
    <property type="entry name" value="Hydrolase"/>
    <property type="match status" value="1"/>
</dbReference>
<dbReference type="Proteomes" id="UP000823616">
    <property type="component" value="Unassembled WGS sequence"/>
</dbReference>
<dbReference type="NCBIfam" id="TIGR01509">
    <property type="entry name" value="HAD-SF-IA-v3"/>
    <property type="match status" value="1"/>
</dbReference>
<evidence type="ECO:0000313" key="2">
    <source>
        <dbReference type="Proteomes" id="UP000823616"/>
    </source>
</evidence>
<dbReference type="Gene3D" id="3.40.50.1000">
    <property type="entry name" value="HAD superfamily/HAD-like"/>
    <property type="match status" value="1"/>
</dbReference>
<dbReference type="InterPro" id="IPR023198">
    <property type="entry name" value="PGP-like_dom2"/>
</dbReference>
<accession>A0A9D9EUB8</accession>
<dbReference type="SUPFAM" id="SSF56784">
    <property type="entry name" value="HAD-like"/>
    <property type="match status" value="1"/>
</dbReference>
<gene>
    <name evidence="1" type="ORF">IAA96_06375</name>
</gene>
<dbReference type="SFLD" id="SFLDG01129">
    <property type="entry name" value="C1.5:_HAD__Beta-PGM__Phosphata"/>
    <property type="match status" value="1"/>
</dbReference>
<feature type="non-terminal residue" evidence="1">
    <location>
        <position position="207"/>
    </location>
</feature>
<dbReference type="EMBL" id="JADIMS010000117">
    <property type="protein sequence ID" value="MBO8450714.1"/>
    <property type="molecule type" value="Genomic_DNA"/>
</dbReference>
<evidence type="ECO:0000313" key="1">
    <source>
        <dbReference type="EMBL" id="MBO8450714.1"/>
    </source>
</evidence>